<gene>
    <name evidence="2" type="ORF">SAMN05192558_105332</name>
</gene>
<protein>
    <recommendedName>
        <fullName evidence="4">Cyclase</fullName>
    </recommendedName>
</protein>
<reference evidence="3" key="1">
    <citation type="submission" date="2016-10" db="EMBL/GenBank/DDBJ databases">
        <authorList>
            <person name="Varghese N."/>
            <person name="Submissions S."/>
        </authorList>
    </citation>
    <scope>NUCLEOTIDE SEQUENCE [LARGE SCALE GENOMIC DNA]</scope>
    <source>
        <strain evidence="3">IBRC-M 10655</strain>
    </source>
</reference>
<dbReference type="STRING" id="504798.SAMN05421871_102382"/>
<sequence length="97" mass="11090">MPTLHIEHAIADFAQWTAAFDRFAEFRARAGVRAHRVQRPVDDPAYVVIDLDFDTTGEAQKFLRFLQEQVWPSRENAPALIGTPQTKILEPADRRTS</sequence>
<dbReference type="AlphaFoldDB" id="A0A1H0NFS1"/>
<evidence type="ECO:0000313" key="3">
    <source>
        <dbReference type="Proteomes" id="UP000199651"/>
    </source>
</evidence>
<dbReference type="EMBL" id="FNJB01000005">
    <property type="protein sequence ID" value="SDO91461.1"/>
    <property type="molecule type" value="Genomic_DNA"/>
</dbReference>
<dbReference type="Proteomes" id="UP000199651">
    <property type="component" value="Unassembled WGS sequence"/>
</dbReference>
<proteinExistence type="predicted"/>
<dbReference type="OrthoDB" id="4578588at2"/>
<evidence type="ECO:0000256" key="1">
    <source>
        <dbReference type="SAM" id="MobiDB-lite"/>
    </source>
</evidence>
<organism evidence="2 3">
    <name type="scientific">Actinokineospora alba</name>
    <dbReference type="NCBI Taxonomy" id="504798"/>
    <lineage>
        <taxon>Bacteria</taxon>
        <taxon>Bacillati</taxon>
        <taxon>Actinomycetota</taxon>
        <taxon>Actinomycetes</taxon>
        <taxon>Pseudonocardiales</taxon>
        <taxon>Pseudonocardiaceae</taxon>
        <taxon>Actinokineospora</taxon>
    </lineage>
</organism>
<keyword evidence="3" id="KW-1185">Reference proteome</keyword>
<dbReference type="RefSeq" id="WP_091375151.1">
    <property type="nucleotide sequence ID" value="NZ_FNDV01000002.1"/>
</dbReference>
<accession>A0A1H0NFS1</accession>
<feature type="region of interest" description="Disordered" evidence="1">
    <location>
        <begin position="76"/>
        <end position="97"/>
    </location>
</feature>
<name>A0A1H0NFS1_9PSEU</name>
<evidence type="ECO:0000313" key="2">
    <source>
        <dbReference type="EMBL" id="SDO91461.1"/>
    </source>
</evidence>
<evidence type="ECO:0008006" key="4">
    <source>
        <dbReference type="Google" id="ProtNLM"/>
    </source>
</evidence>